<reference evidence="1 2" key="1">
    <citation type="submission" date="2012-06" db="EMBL/GenBank/DDBJ databases">
        <title>Finished plasmid 3 of genome of Cylindrospermum stagnale PCC 7417.</title>
        <authorList>
            <consortium name="US DOE Joint Genome Institute"/>
            <person name="Gugger M."/>
            <person name="Coursin T."/>
            <person name="Rippka R."/>
            <person name="Tandeau De Marsac N."/>
            <person name="Huntemann M."/>
            <person name="Wei C.-L."/>
            <person name="Han J."/>
            <person name="Detter J.C."/>
            <person name="Han C."/>
            <person name="Tapia R."/>
            <person name="Davenport K."/>
            <person name="Daligault H."/>
            <person name="Erkkila T."/>
            <person name="Gu W."/>
            <person name="Munk A.C.C."/>
            <person name="Teshima H."/>
            <person name="Xu Y."/>
            <person name="Chain P."/>
            <person name="Chen A."/>
            <person name="Krypides N."/>
            <person name="Mavromatis K."/>
            <person name="Markowitz V."/>
            <person name="Szeto E."/>
            <person name="Ivanova N."/>
            <person name="Mikhailova N."/>
            <person name="Ovchinnikova G."/>
            <person name="Pagani I."/>
            <person name="Pati A."/>
            <person name="Goodwin L."/>
            <person name="Peters L."/>
            <person name="Pitluck S."/>
            <person name="Woyke T."/>
            <person name="Kerfeld C."/>
        </authorList>
    </citation>
    <scope>NUCLEOTIDE SEQUENCE [LARGE SCALE GENOMIC DNA]</scope>
    <source>
        <strain evidence="1 2">PCC 7417</strain>
        <plasmid evidence="2">Plasmid pCYLST.03</plasmid>
    </source>
</reference>
<proteinExistence type="predicted"/>
<accession>K9X7J9</accession>
<sequence length="87" mass="10255">MSDKLVVFFESLTPPAKIPLDYFFNKIVAFYECVPHTDLQDAYQYFYDGNITEALKYLESIGFEDVRILGDKQYSDMQGYMTLKREE</sequence>
<protein>
    <submittedName>
        <fullName evidence="1">Uncharacterized protein</fullName>
    </submittedName>
</protein>
<dbReference type="Proteomes" id="UP000010475">
    <property type="component" value="Plasmid pCYLST.03"/>
</dbReference>
<organism evidence="1 2">
    <name type="scientific">Cylindrospermum stagnale PCC 7417</name>
    <dbReference type="NCBI Taxonomy" id="56107"/>
    <lineage>
        <taxon>Bacteria</taxon>
        <taxon>Bacillati</taxon>
        <taxon>Cyanobacteriota</taxon>
        <taxon>Cyanophyceae</taxon>
        <taxon>Nostocales</taxon>
        <taxon>Nostocaceae</taxon>
        <taxon>Cylindrospermum</taxon>
    </lineage>
</organism>
<dbReference type="AlphaFoldDB" id="K9X7J9"/>
<geneLocation type="plasmid" evidence="1 2">
    <name>pCYLST.03</name>
</geneLocation>
<gene>
    <name evidence="1" type="ORF">Cylst_6382</name>
</gene>
<evidence type="ECO:0000313" key="1">
    <source>
        <dbReference type="EMBL" id="AFZ28600.1"/>
    </source>
</evidence>
<evidence type="ECO:0000313" key="2">
    <source>
        <dbReference type="Proteomes" id="UP000010475"/>
    </source>
</evidence>
<dbReference type="KEGG" id="csg:Cylst_6382"/>
<name>K9X7J9_9NOST</name>
<dbReference type="RefSeq" id="WP_015211433.1">
    <property type="nucleotide sequence ID" value="NC_019758.1"/>
</dbReference>
<dbReference type="EMBL" id="CP003645">
    <property type="protein sequence ID" value="AFZ28600.1"/>
    <property type="molecule type" value="Genomic_DNA"/>
</dbReference>
<dbReference type="HOGENOM" id="CLU_190543_0_0_3"/>
<keyword evidence="1" id="KW-0614">Plasmid</keyword>
<keyword evidence="2" id="KW-1185">Reference proteome</keyword>